<dbReference type="RefSeq" id="WP_213428573.1">
    <property type="nucleotide sequence ID" value="NZ_AP031286.1"/>
</dbReference>
<dbReference type="Proteomes" id="UP001154322">
    <property type="component" value="Unassembled WGS sequence"/>
</dbReference>
<gene>
    <name evidence="1" type="ORF">WJ0W_004829</name>
</gene>
<name>A0ABM9G761_9BACL</name>
<protein>
    <submittedName>
        <fullName evidence="1">Uncharacterized protein</fullName>
    </submittedName>
</protein>
<comment type="caution">
    <text evidence="1">The sequence shown here is derived from an EMBL/GenBank/DDBJ whole genome shotgun (WGS) entry which is preliminary data.</text>
</comment>
<reference evidence="1" key="1">
    <citation type="submission" date="2022-06" db="EMBL/GenBank/DDBJ databases">
        <authorList>
            <person name="Dietemann V."/>
            <person name="Ory F."/>
            <person name="Dainat B."/>
            <person name="Oberhansli S."/>
        </authorList>
    </citation>
    <scope>NUCLEOTIDE SEQUENCE</scope>
    <source>
        <strain evidence="1">Ena-SAMPLE-TAB-26-04-2022-14:26:32:270-5432</strain>
    </source>
</reference>
<evidence type="ECO:0000313" key="1">
    <source>
        <dbReference type="EMBL" id="CAH8247580.1"/>
    </source>
</evidence>
<sequence>MASVDVLYGWVREEIKQREEEGCPVDGFRSKLEAAAGDEGKLMALYA</sequence>
<evidence type="ECO:0000313" key="2">
    <source>
        <dbReference type="Proteomes" id="UP001154322"/>
    </source>
</evidence>
<organism evidence="1 2">
    <name type="scientific">Paenibacillus melissococcoides</name>
    <dbReference type="NCBI Taxonomy" id="2912268"/>
    <lineage>
        <taxon>Bacteria</taxon>
        <taxon>Bacillati</taxon>
        <taxon>Bacillota</taxon>
        <taxon>Bacilli</taxon>
        <taxon>Bacillales</taxon>
        <taxon>Paenibacillaceae</taxon>
        <taxon>Paenibacillus</taxon>
    </lineage>
</organism>
<proteinExistence type="predicted"/>
<accession>A0ABM9G761</accession>
<dbReference type="EMBL" id="CALYLO010000007">
    <property type="protein sequence ID" value="CAH8247580.1"/>
    <property type="molecule type" value="Genomic_DNA"/>
</dbReference>
<keyword evidence="2" id="KW-1185">Reference proteome</keyword>